<keyword evidence="1" id="KW-0813">Transport</keyword>
<dbReference type="EMBL" id="UZWD01000017">
    <property type="protein sequence ID" value="VDS03942.1"/>
    <property type="molecule type" value="Genomic_DNA"/>
</dbReference>
<dbReference type="GO" id="GO:0046872">
    <property type="term" value="F:metal ion binding"/>
    <property type="evidence" value="ECO:0007669"/>
    <property type="project" value="UniProtKB-KW"/>
</dbReference>
<evidence type="ECO:0000256" key="8">
    <source>
        <dbReference type="SAM" id="Phobius"/>
    </source>
</evidence>
<dbReference type="SUPFAM" id="SSF46626">
    <property type="entry name" value="Cytochrome c"/>
    <property type="match status" value="1"/>
</dbReference>
<keyword evidence="8" id="KW-0812">Transmembrane</keyword>
<dbReference type="OrthoDB" id="9805828at2"/>
<dbReference type="Pfam" id="PF00034">
    <property type="entry name" value="Cytochrom_C"/>
    <property type="match status" value="1"/>
</dbReference>
<dbReference type="PROSITE" id="PS51007">
    <property type="entry name" value="CYTC"/>
    <property type="match status" value="1"/>
</dbReference>
<feature type="compositionally biased region" description="Low complexity" evidence="7">
    <location>
        <begin position="180"/>
        <end position="264"/>
    </location>
</feature>
<evidence type="ECO:0000256" key="7">
    <source>
        <dbReference type="SAM" id="MobiDB-lite"/>
    </source>
</evidence>
<sequence length="264" mass="27093">MDSFELNKITGAVLGTLLFVMGVGFLAEAIYHPIEGRGPGYALPEPEIAEAGAPVEAAPEIPLGVLLASASVDRGAAAVRKCQSCHNFGEGEPNKQGPNLYHIVGATKAHMPDFAYSDILQQQKAEGQVWSYENLNTFLTNPKAYAPGTKMNFAGVRTAEERADILAYLQTLSPDPVPFPAAEEAAPAADAAPAAETAPATDVVPAEVTAPAAETAPTTAPEAVTQTPTTTQSDTPVVGTPTDSAPATTTAPATTPAPATTSGQ</sequence>
<dbReference type="PRINTS" id="PR00604">
    <property type="entry name" value="CYTCHRMECIAB"/>
</dbReference>
<dbReference type="InterPro" id="IPR009056">
    <property type="entry name" value="Cyt_c-like_dom"/>
</dbReference>
<keyword evidence="3 6" id="KW-0479">Metal-binding</keyword>
<evidence type="ECO:0000256" key="2">
    <source>
        <dbReference type="ARBA" id="ARBA00022617"/>
    </source>
</evidence>
<keyword evidence="5 6" id="KW-0408">Iron</keyword>
<dbReference type="Gene3D" id="1.10.760.10">
    <property type="entry name" value="Cytochrome c-like domain"/>
    <property type="match status" value="1"/>
</dbReference>
<keyword evidence="8" id="KW-0472">Membrane</keyword>
<dbReference type="GO" id="GO:0020037">
    <property type="term" value="F:heme binding"/>
    <property type="evidence" value="ECO:0007669"/>
    <property type="project" value="InterPro"/>
</dbReference>
<dbReference type="RefSeq" id="WP_126149532.1">
    <property type="nucleotide sequence ID" value="NZ_JBHTMH010000001.1"/>
</dbReference>
<name>A0A3S4GIP1_9HYPH</name>
<evidence type="ECO:0000256" key="4">
    <source>
        <dbReference type="ARBA" id="ARBA00022982"/>
    </source>
</evidence>
<accession>A0A3S4GIP1</accession>
<organism evidence="10 11">
    <name type="scientific">Devosia equisanguinis</name>
    <dbReference type="NCBI Taxonomy" id="2490941"/>
    <lineage>
        <taxon>Bacteria</taxon>
        <taxon>Pseudomonadati</taxon>
        <taxon>Pseudomonadota</taxon>
        <taxon>Alphaproteobacteria</taxon>
        <taxon>Hyphomicrobiales</taxon>
        <taxon>Devosiaceae</taxon>
        <taxon>Devosia</taxon>
    </lineage>
</organism>
<evidence type="ECO:0000313" key="10">
    <source>
        <dbReference type="EMBL" id="VDS03942.1"/>
    </source>
</evidence>
<dbReference type="Proteomes" id="UP000268844">
    <property type="component" value="Unassembled WGS sequence"/>
</dbReference>
<reference evidence="10 11" key="1">
    <citation type="submission" date="2018-12" db="EMBL/GenBank/DDBJ databases">
        <authorList>
            <person name="Criscuolo A."/>
        </authorList>
    </citation>
    <scope>NUCLEOTIDE SEQUENCE [LARGE SCALE GENOMIC DNA]</scope>
    <source>
        <strain evidence="10">ACIP1116281</strain>
    </source>
</reference>
<dbReference type="GO" id="GO:0009055">
    <property type="term" value="F:electron transfer activity"/>
    <property type="evidence" value="ECO:0007669"/>
    <property type="project" value="InterPro"/>
</dbReference>
<proteinExistence type="predicted"/>
<evidence type="ECO:0000256" key="5">
    <source>
        <dbReference type="ARBA" id="ARBA00023004"/>
    </source>
</evidence>
<dbReference type="InterPro" id="IPR002327">
    <property type="entry name" value="Cyt_c_1A/1B"/>
</dbReference>
<protein>
    <submittedName>
        <fullName evidence="10">Cytochrome c2</fullName>
    </submittedName>
</protein>
<keyword evidence="4" id="KW-0249">Electron transport</keyword>
<evidence type="ECO:0000256" key="3">
    <source>
        <dbReference type="ARBA" id="ARBA00022723"/>
    </source>
</evidence>
<keyword evidence="8" id="KW-1133">Transmembrane helix</keyword>
<dbReference type="PANTHER" id="PTHR11961">
    <property type="entry name" value="CYTOCHROME C"/>
    <property type="match status" value="1"/>
</dbReference>
<dbReference type="AlphaFoldDB" id="A0A3S4GIP1"/>
<evidence type="ECO:0000259" key="9">
    <source>
        <dbReference type="PROSITE" id="PS51007"/>
    </source>
</evidence>
<feature type="transmembrane region" description="Helical" evidence="8">
    <location>
        <begin position="12"/>
        <end position="31"/>
    </location>
</feature>
<dbReference type="InterPro" id="IPR036909">
    <property type="entry name" value="Cyt_c-like_dom_sf"/>
</dbReference>
<keyword evidence="11" id="KW-1185">Reference proteome</keyword>
<gene>
    <name evidence="10" type="ORF">DEVEQU_01071</name>
</gene>
<keyword evidence="2 6" id="KW-0349">Heme</keyword>
<evidence type="ECO:0000256" key="1">
    <source>
        <dbReference type="ARBA" id="ARBA00022448"/>
    </source>
</evidence>
<evidence type="ECO:0000313" key="11">
    <source>
        <dbReference type="Proteomes" id="UP000268844"/>
    </source>
</evidence>
<feature type="domain" description="Cytochrome c" evidence="9">
    <location>
        <begin position="70"/>
        <end position="173"/>
    </location>
</feature>
<evidence type="ECO:0000256" key="6">
    <source>
        <dbReference type="PROSITE-ProRule" id="PRU00433"/>
    </source>
</evidence>
<feature type="region of interest" description="Disordered" evidence="7">
    <location>
        <begin position="178"/>
        <end position="264"/>
    </location>
</feature>